<name>A0AAV1JAU3_9NEOP</name>
<comment type="caution">
    <text evidence="2">The sequence shown here is derived from an EMBL/GenBank/DDBJ whole genome shotgun (WGS) entry which is preliminary data.</text>
</comment>
<proteinExistence type="predicted"/>
<dbReference type="EMBL" id="CAVLEF010000008">
    <property type="protein sequence ID" value="CAK1546483.1"/>
    <property type="molecule type" value="Genomic_DNA"/>
</dbReference>
<dbReference type="Proteomes" id="UP001497472">
    <property type="component" value="Unassembled WGS sequence"/>
</dbReference>
<reference evidence="2 3" key="1">
    <citation type="submission" date="2023-11" db="EMBL/GenBank/DDBJ databases">
        <authorList>
            <person name="Okamura Y."/>
        </authorList>
    </citation>
    <scope>NUCLEOTIDE SEQUENCE [LARGE SCALE GENOMIC DNA]</scope>
</reference>
<feature type="compositionally biased region" description="Polar residues" evidence="1">
    <location>
        <begin position="36"/>
        <end position="52"/>
    </location>
</feature>
<keyword evidence="3" id="KW-1185">Reference proteome</keyword>
<protein>
    <submittedName>
        <fullName evidence="2">Uncharacterized protein</fullName>
    </submittedName>
</protein>
<feature type="compositionally biased region" description="Low complexity" evidence="1">
    <location>
        <begin position="14"/>
        <end position="35"/>
    </location>
</feature>
<evidence type="ECO:0000256" key="1">
    <source>
        <dbReference type="SAM" id="MobiDB-lite"/>
    </source>
</evidence>
<feature type="region of interest" description="Disordered" evidence="1">
    <location>
        <begin position="1"/>
        <end position="60"/>
    </location>
</feature>
<dbReference type="AlphaFoldDB" id="A0AAV1JAU3"/>
<organism evidence="2 3">
    <name type="scientific">Leptosia nina</name>
    <dbReference type="NCBI Taxonomy" id="320188"/>
    <lineage>
        <taxon>Eukaryota</taxon>
        <taxon>Metazoa</taxon>
        <taxon>Ecdysozoa</taxon>
        <taxon>Arthropoda</taxon>
        <taxon>Hexapoda</taxon>
        <taxon>Insecta</taxon>
        <taxon>Pterygota</taxon>
        <taxon>Neoptera</taxon>
        <taxon>Endopterygota</taxon>
        <taxon>Lepidoptera</taxon>
        <taxon>Glossata</taxon>
        <taxon>Ditrysia</taxon>
        <taxon>Papilionoidea</taxon>
        <taxon>Pieridae</taxon>
        <taxon>Pierinae</taxon>
        <taxon>Leptosia</taxon>
    </lineage>
</organism>
<gene>
    <name evidence="2" type="ORF">LNINA_LOCUS6049</name>
</gene>
<evidence type="ECO:0000313" key="3">
    <source>
        <dbReference type="Proteomes" id="UP001497472"/>
    </source>
</evidence>
<sequence>MYGCRAQLETTSTSSPQAKSPAGSSAGPVASASTAQGERTPTVHNKQLQNVKGQEHQQHPSRYHIRILGNYKLSFDHLQKQFQKYSQYNSPWPLEKVPSDFFQ</sequence>
<accession>A0AAV1JAU3</accession>
<evidence type="ECO:0000313" key="2">
    <source>
        <dbReference type="EMBL" id="CAK1546483.1"/>
    </source>
</evidence>